<comment type="caution">
    <text evidence="9">The sequence shown here is derived from an EMBL/GenBank/DDBJ whole genome shotgun (WGS) entry which is preliminary data.</text>
</comment>
<evidence type="ECO:0000313" key="9">
    <source>
        <dbReference type="EMBL" id="GJE06701.1"/>
    </source>
</evidence>
<dbReference type="InterPro" id="IPR005490">
    <property type="entry name" value="LD_TPept_cat_dom"/>
</dbReference>
<evidence type="ECO:0000256" key="4">
    <source>
        <dbReference type="ARBA" id="ARBA00022960"/>
    </source>
</evidence>
<evidence type="ECO:0000256" key="1">
    <source>
        <dbReference type="ARBA" id="ARBA00004752"/>
    </source>
</evidence>
<sequence length="191" mass="21262">MKANRPDPDEPCDAMIRTTLPRLLVRAMVGDRRRGELIAGRLVIPCALGRSGLTRGKREGDGATPRGGFRLRGAVFRPDRLPRPSSGLALRPTRVADGWCDDVRDRRYNRPLRLPAPGVSAEAMWREDGLYDLVVDLDYNRGPIRRGRGSAIFLHAARPGFLPTEGCVALRRPDLVRLLRRVGPRTRLVVG</sequence>
<dbReference type="SUPFAM" id="SSF141523">
    <property type="entry name" value="L,D-transpeptidase catalytic domain-like"/>
    <property type="match status" value="1"/>
</dbReference>
<organism evidence="9 10">
    <name type="scientific">Methylobacterium jeotgali</name>
    <dbReference type="NCBI Taxonomy" id="381630"/>
    <lineage>
        <taxon>Bacteria</taxon>
        <taxon>Pseudomonadati</taxon>
        <taxon>Pseudomonadota</taxon>
        <taxon>Alphaproteobacteria</taxon>
        <taxon>Hyphomicrobiales</taxon>
        <taxon>Methylobacteriaceae</taxon>
        <taxon>Methylobacterium</taxon>
    </lineage>
</organism>
<dbReference type="EMBL" id="BPQR01000033">
    <property type="protein sequence ID" value="GJE06701.1"/>
    <property type="molecule type" value="Genomic_DNA"/>
</dbReference>
<keyword evidence="4 7" id="KW-0133">Cell shape</keyword>
<dbReference type="PANTHER" id="PTHR38589:SF1">
    <property type="entry name" value="BLR0621 PROTEIN"/>
    <property type="match status" value="1"/>
</dbReference>
<feature type="domain" description="L,D-TPase catalytic" evidence="8">
    <location>
        <begin position="23"/>
        <end position="191"/>
    </location>
</feature>
<feature type="active site" description="Nucleophile" evidence="7">
    <location>
        <position position="167"/>
    </location>
</feature>
<evidence type="ECO:0000256" key="3">
    <source>
        <dbReference type="ARBA" id="ARBA00022679"/>
    </source>
</evidence>
<gene>
    <name evidence="9" type="ORF">AOPFMNJM_2023</name>
</gene>
<protein>
    <recommendedName>
        <fullName evidence="8">L,D-TPase catalytic domain-containing protein</fullName>
    </recommendedName>
</protein>
<dbReference type="Pfam" id="PF03734">
    <property type="entry name" value="YkuD"/>
    <property type="match status" value="1"/>
</dbReference>
<evidence type="ECO:0000259" key="8">
    <source>
        <dbReference type="PROSITE" id="PS52029"/>
    </source>
</evidence>
<name>A0ABQ4SU39_9HYPH</name>
<evidence type="ECO:0000256" key="2">
    <source>
        <dbReference type="ARBA" id="ARBA00005992"/>
    </source>
</evidence>
<dbReference type="PANTHER" id="PTHR38589">
    <property type="entry name" value="BLR0621 PROTEIN"/>
    <property type="match status" value="1"/>
</dbReference>
<comment type="pathway">
    <text evidence="1 7">Cell wall biogenesis; peptidoglycan biosynthesis.</text>
</comment>
<comment type="similarity">
    <text evidence="2">Belongs to the YkuD family.</text>
</comment>
<evidence type="ECO:0000256" key="5">
    <source>
        <dbReference type="ARBA" id="ARBA00022984"/>
    </source>
</evidence>
<evidence type="ECO:0000313" key="10">
    <source>
        <dbReference type="Proteomes" id="UP001055102"/>
    </source>
</evidence>
<evidence type="ECO:0000256" key="6">
    <source>
        <dbReference type="ARBA" id="ARBA00023316"/>
    </source>
</evidence>
<keyword evidence="10" id="KW-1185">Reference proteome</keyword>
<evidence type="ECO:0000256" key="7">
    <source>
        <dbReference type="PROSITE-ProRule" id="PRU01373"/>
    </source>
</evidence>
<proteinExistence type="inferred from homology"/>
<dbReference type="Proteomes" id="UP001055102">
    <property type="component" value="Unassembled WGS sequence"/>
</dbReference>
<keyword evidence="5 7" id="KW-0573">Peptidoglycan synthesis</keyword>
<reference evidence="9" key="1">
    <citation type="journal article" date="2021" name="Front. Microbiol.">
        <title>Comprehensive Comparative Genomics and Phenotyping of Methylobacterium Species.</title>
        <authorList>
            <person name="Alessa O."/>
            <person name="Ogura Y."/>
            <person name="Fujitani Y."/>
            <person name="Takami H."/>
            <person name="Hayashi T."/>
            <person name="Sahin N."/>
            <person name="Tani A."/>
        </authorList>
    </citation>
    <scope>NUCLEOTIDE SEQUENCE</scope>
    <source>
        <strain evidence="9">LMG 23639</strain>
    </source>
</reference>
<keyword evidence="6 7" id="KW-0961">Cell wall biogenesis/degradation</keyword>
<dbReference type="InterPro" id="IPR038063">
    <property type="entry name" value="Transpep_catalytic_dom"/>
</dbReference>
<dbReference type="PROSITE" id="PS52029">
    <property type="entry name" value="LD_TPASE"/>
    <property type="match status" value="1"/>
</dbReference>
<keyword evidence="3" id="KW-0808">Transferase</keyword>
<accession>A0ABQ4SU39</accession>
<reference evidence="9" key="2">
    <citation type="submission" date="2021-08" db="EMBL/GenBank/DDBJ databases">
        <authorList>
            <person name="Tani A."/>
            <person name="Ola A."/>
            <person name="Ogura Y."/>
            <person name="Katsura K."/>
            <person name="Hayashi T."/>
        </authorList>
    </citation>
    <scope>NUCLEOTIDE SEQUENCE</scope>
    <source>
        <strain evidence="9">LMG 23639</strain>
    </source>
</reference>
<feature type="active site" description="Proton donor/acceptor" evidence="7">
    <location>
        <position position="155"/>
    </location>
</feature>